<reference evidence="1" key="1">
    <citation type="submission" date="2018-05" db="EMBL/GenBank/DDBJ databases">
        <authorList>
            <person name="Lanie J.A."/>
            <person name="Ng W.-L."/>
            <person name="Kazmierczak K.M."/>
            <person name="Andrzejewski T.M."/>
            <person name="Davidsen T.M."/>
            <person name="Wayne K.J."/>
            <person name="Tettelin H."/>
            <person name="Glass J.I."/>
            <person name="Rusch D."/>
            <person name="Podicherti R."/>
            <person name="Tsui H.-C.T."/>
            <person name="Winkler M.E."/>
        </authorList>
    </citation>
    <scope>NUCLEOTIDE SEQUENCE</scope>
</reference>
<sequence length="28" mass="2767">MPKITVSNSAPVVKGANIPDASAAIAIM</sequence>
<dbReference type="AlphaFoldDB" id="A0A382R7E9"/>
<name>A0A382R7E9_9ZZZZ</name>
<evidence type="ECO:0000313" key="1">
    <source>
        <dbReference type="EMBL" id="SVC93067.1"/>
    </source>
</evidence>
<proteinExistence type="predicted"/>
<protein>
    <submittedName>
        <fullName evidence="1">Uncharacterized protein</fullName>
    </submittedName>
</protein>
<dbReference type="EMBL" id="UINC01119327">
    <property type="protein sequence ID" value="SVC93067.1"/>
    <property type="molecule type" value="Genomic_DNA"/>
</dbReference>
<accession>A0A382R7E9</accession>
<gene>
    <name evidence="1" type="ORF">METZ01_LOCUS345921</name>
</gene>
<organism evidence="1">
    <name type="scientific">marine metagenome</name>
    <dbReference type="NCBI Taxonomy" id="408172"/>
    <lineage>
        <taxon>unclassified sequences</taxon>
        <taxon>metagenomes</taxon>
        <taxon>ecological metagenomes</taxon>
    </lineage>
</organism>